<evidence type="ECO:0000256" key="1">
    <source>
        <dbReference type="SAM" id="MobiDB-lite"/>
    </source>
</evidence>
<feature type="region of interest" description="Disordered" evidence="1">
    <location>
        <begin position="192"/>
        <end position="215"/>
    </location>
</feature>
<proteinExistence type="predicted"/>
<comment type="caution">
    <text evidence="2">The sequence shown here is derived from an EMBL/GenBank/DDBJ whole genome shotgun (WGS) entry which is preliminary data.</text>
</comment>
<evidence type="ECO:0000313" key="3">
    <source>
        <dbReference type="Proteomes" id="UP000481421"/>
    </source>
</evidence>
<name>A0A6B3RGL2_9RHOB</name>
<protein>
    <recommendedName>
        <fullName evidence="4">Helix-turn-helix domain-containing protein</fullName>
    </recommendedName>
</protein>
<dbReference type="EMBL" id="JAAIKE010000001">
    <property type="protein sequence ID" value="NEX45194.1"/>
    <property type="molecule type" value="Genomic_DNA"/>
</dbReference>
<feature type="region of interest" description="Disordered" evidence="1">
    <location>
        <begin position="75"/>
        <end position="118"/>
    </location>
</feature>
<gene>
    <name evidence="2" type="ORF">G3572_03180</name>
</gene>
<evidence type="ECO:0000313" key="2">
    <source>
        <dbReference type="EMBL" id="NEX45194.1"/>
    </source>
</evidence>
<dbReference type="RefSeq" id="WP_164609205.1">
    <property type="nucleotide sequence ID" value="NZ_JAAIKE010000001.1"/>
</dbReference>
<reference evidence="2 3" key="1">
    <citation type="submission" date="2020-02" db="EMBL/GenBank/DDBJ databases">
        <title>Rhodobacter algicola sp. nov., isolated from microalga culture.</title>
        <authorList>
            <person name="Park C.-Y."/>
        </authorList>
    </citation>
    <scope>NUCLEOTIDE SEQUENCE [LARGE SCALE GENOMIC DNA]</scope>
    <source>
        <strain evidence="2 3">ETT8</strain>
    </source>
</reference>
<feature type="compositionally biased region" description="Basic and acidic residues" evidence="1">
    <location>
        <begin position="95"/>
        <end position="118"/>
    </location>
</feature>
<dbReference type="AlphaFoldDB" id="A0A6B3RGL2"/>
<accession>A0A6B3RGL2</accession>
<sequence>MGQVSASELAATLNVSKARVSQYVSEGKLAGCYSGDGRARRFDLAACQHALGRTLDKGQLMGNGAETRKALAELAAGTVSSDRPKPKAEPAPPVRRSDSELEARDPDRYELARTQKAEEEARRLRRMNAEAEGSYALVSDVTRQVAQQMAQEIGEFEAVLRDGARQVADVLGVDFKTVRQILIERWRAHRATRSAQLSAQAETMGLSPTEQAEDI</sequence>
<keyword evidence="3" id="KW-1185">Reference proteome</keyword>
<dbReference type="Proteomes" id="UP000481421">
    <property type="component" value="Unassembled WGS sequence"/>
</dbReference>
<feature type="compositionally biased region" description="Polar residues" evidence="1">
    <location>
        <begin position="193"/>
        <end position="215"/>
    </location>
</feature>
<evidence type="ECO:0008006" key="4">
    <source>
        <dbReference type="Google" id="ProtNLM"/>
    </source>
</evidence>
<organism evidence="2 3">
    <name type="scientific">Pseudotabrizicola algicola</name>
    <dbReference type="NCBI Taxonomy" id="2709381"/>
    <lineage>
        <taxon>Bacteria</taxon>
        <taxon>Pseudomonadati</taxon>
        <taxon>Pseudomonadota</taxon>
        <taxon>Alphaproteobacteria</taxon>
        <taxon>Rhodobacterales</taxon>
        <taxon>Paracoccaceae</taxon>
        <taxon>Pseudotabrizicola</taxon>
    </lineage>
</organism>